<evidence type="ECO:0000259" key="10">
    <source>
        <dbReference type="PROSITE" id="PS50929"/>
    </source>
</evidence>
<evidence type="ECO:0000256" key="6">
    <source>
        <dbReference type="ARBA" id="ARBA00022840"/>
    </source>
</evidence>
<keyword evidence="5" id="KW-0547">Nucleotide-binding</keyword>
<dbReference type="GO" id="GO:0140359">
    <property type="term" value="F:ABC-type transporter activity"/>
    <property type="evidence" value="ECO:0007669"/>
    <property type="project" value="InterPro"/>
</dbReference>
<dbReference type="GO" id="GO:0005524">
    <property type="term" value="F:ATP binding"/>
    <property type="evidence" value="ECO:0007669"/>
    <property type="project" value="UniProtKB-KW"/>
</dbReference>
<evidence type="ECO:0000256" key="2">
    <source>
        <dbReference type="ARBA" id="ARBA00022448"/>
    </source>
</evidence>
<dbReference type="InterPro" id="IPR036640">
    <property type="entry name" value="ABC1_TM_sf"/>
</dbReference>
<evidence type="ECO:0000313" key="11">
    <source>
        <dbReference type="EMBL" id="KAK7026475.1"/>
    </source>
</evidence>
<protein>
    <submittedName>
        <fullName evidence="11">Multidrug resistance-associated protein 1</fullName>
    </submittedName>
</protein>
<dbReference type="GO" id="GO:0016020">
    <property type="term" value="C:membrane"/>
    <property type="evidence" value="ECO:0007669"/>
    <property type="project" value="InterPro"/>
</dbReference>
<feature type="transmembrane region" description="Helical" evidence="9">
    <location>
        <begin position="12"/>
        <end position="34"/>
    </location>
</feature>
<dbReference type="PROSITE" id="PS50929">
    <property type="entry name" value="ABC_TM1F"/>
    <property type="match status" value="1"/>
</dbReference>
<evidence type="ECO:0000256" key="1">
    <source>
        <dbReference type="ARBA" id="ARBA00004127"/>
    </source>
</evidence>
<comment type="subcellular location">
    <subcellularLocation>
        <location evidence="1">Endomembrane system</location>
        <topology evidence="1">Multi-pass membrane protein</topology>
    </subcellularLocation>
</comment>
<dbReference type="SUPFAM" id="SSF90123">
    <property type="entry name" value="ABC transporter transmembrane region"/>
    <property type="match status" value="1"/>
</dbReference>
<feature type="domain" description="ABC transmembrane type-1" evidence="10">
    <location>
        <begin position="1"/>
        <end position="160"/>
    </location>
</feature>
<gene>
    <name evidence="11" type="primary">ABCC1_2</name>
    <name evidence="11" type="ORF">SK128_006781</name>
</gene>
<evidence type="ECO:0000256" key="7">
    <source>
        <dbReference type="ARBA" id="ARBA00022989"/>
    </source>
</evidence>
<keyword evidence="8 9" id="KW-0472">Membrane</keyword>
<comment type="caution">
    <text evidence="11">The sequence shown here is derived from an EMBL/GenBank/DDBJ whole genome shotgun (WGS) entry which is preliminary data.</text>
</comment>
<feature type="transmembrane region" description="Helical" evidence="9">
    <location>
        <begin position="112"/>
        <end position="132"/>
    </location>
</feature>
<feature type="transmembrane region" description="Helical" evidence="9">
    <location>
        <begin position="84"/>
        <end position="106"/>
    </location>
</feature>
<dbReference type="InterPro" id="IPR011527">
    <property type="entry name" value="ABC1_TM_dom"/>
</dbReference>
<evidence type="ECO:0000313" key="12">
    <source>
        <dbReference type="Proteomes" id="UP001381693"/>
    </source>
</evidence>
<evidence type="ECO:0000256" key="4">
    <source>
        <dbReference type="ARBA" id="ARBA00022737"/>
    </source>
</evidence>
<keyword evidence="7 9" id="KW-1133">Transmembrane helix</keyword>
<organism evidence="11 12">
    <name type="scientific">Halocaridina rubra</name>
    <name type="common">Hawaiian red shrimp</name>
    <dbReference type="NCBI Taxonomy" id="373956"/>
    <lineage>
        <taxon>Eukaryota</taxon>
        <taxon>Metazoa</taxon>
        <taxon>Ecdysozoa</taxon>
        <taxon>Arthropoda</taxon>
        <taxon>Crustacea</taxon>
        <taxon>Multicrustacea</taxon>
        <taxon>Malacostraca</taxon>
        <taxon>Eumalacostraca</taxon>
        <taxon>Eucarida</taxon>
        <taxon>Decapoda</taxon>
        <taxon>Pleocyemata</taxon>
        <taxon>Caridea</taxon>
        <taxon>Atyoidea</taxon>
        <taxon>Atyidae</taxon>
        <taxon>Halocaridina</taxon>
    </lineage>
</organism>
<evidence type="ECO:0000256" key="3">
    <source>
        <dbReference type="ARBA" id="ARBA00022692"/>
    </source>
</evidence>
<keyword evidence="2" id="KW-0813">Transport</keyword>
<dbReference type="PANTHER" id="PTHR24223:SF443">
    <property type="entry name" value="MULTIDRUG-RESISTANCE LIKE PROTEIN 1, ISOFORM I"/>
    <property type="match status" value="1"/>
</dbReference>
<sequence length="168" mass="18763">MDVSEPAWHGYFYVILLFASTSLTTIVKNISFYIDLTIGNQVQSSVMSAVYRKAMMLSNTARRESTLGEIVNLMAIDSQRLRDALLYLNIATGAPFVVSIALYQLWQLFGPSSLAGVLVLILLIPVNSFVANKIKLLQTVQMNHKDRRIKLLAEIINGIKASESKWVN</sequence>
<evidence type="ECO:0000256" key="9">
    <source>
        <dbReference type="SAM" id="Phobius"/>
    </source>
</evidence>
<dbReference type="AlphaFoldDB" id="A0AAN8ZPL3"/>
<evidence type="ECO:0000256" key="5">
    <source>
        <dbReference type="ARBA" id="ARBA00022741"/>
    </source>
</evidence>
<dbReference type="EMBL" id="JAXCGZ010022711">
    <property type="protein sequence ID" value="KAK7026475.1"/>
    <property type="molecule type" value="Genomic_DNA"/>
</dbReference>
<keyword evidence="12" id="KW-1185">Reference proteome</keyword>
<proteinExistence type="predicted"/>
<dbReference type="Pfam" id="PF00664">
    <property type="entry name" value="ABC_membrane"/>
    <property type="match status" value="1"/>
</dbReference>
<evidence type="ECO:0000256" key="8">
    <source>
        <dbReference type="ARBA" id="ARBA00023136"/>
    </source>
</evidence>
<keyword evidence="3 9" id="KW-0812">Transmembrane</keyword>
<reference evidence="11 12" key="1">
    <citation type="submission" date="2023-11" db="EMBL/GenBank/DDBJ databases">
        <title>Halocaridina rubra genome assembly.</title>
        <authorList>
            <person name="Smith C."/>
        </authorList>
    </citation>
    <scope>NUCLEOTIDE SEQUENCE [LARGE SCALE GENOMIC DNA]</scope>
    <source>
        <strain evidence="11">EP-1</strain>
        <tissue evidence="11">Whole</tissue>
    </source>
</reference>
<keyword evidence="4" id="KW-0677">Repeat</keyword>
<dbReference type="GO" id="GO:0012505">
    <property type="term" value="C:endomembrane system"/>
    <property type="evidence" value="ECO:0007669"/>
    <property type="project" value="UniProtKB-SubCell"/>
</dbReference>
<dbReference type="PANTHER" id="PTHR24223">
    <property type="entry name" value="ATP-BINDING CASSETTE SUB-FAMILY C"/>
    <property type="match status" value="1"/>
</dbReference>
<dbReference type="Gene3D" id="1.20.1560.10">
    <property type="entry name" value="ABC transporter type 1, transmembrane domain"/>
    <property type="match status" value="1"/>
</dbReference>
<accession>A0AAN8ZPL3</accession>
<name>A0AAN8ZPL3_HALRR</name>
<dbReference type="Proteomes" id="UP001381693">
    <property type="component" value="Unassembled WGS sequence"/>
</dbReference>
<keyword evidence="6" id="KW-0067">ATP-binding</keyword>
<dbReference type="InterPro" id="IPR050173">
    <property type="entry name" value="ABC_transporter_C-like"/>
</dbReference>